<dbReference type="EMBL" id="GL883021">
    <property type="protein sequence ID" value="EGG16998.1"/>
    <property type="molecule type" value="Genomic_DNA"/>
</dbReference>
<keyword evidence="3" id="KW-1185">Reference proteome</keyword>
<evidence type="ECO:0000256" key="1">
    <source>
        <dbReference type="SAM" id="MobiDB-lite"/>
    </source>
</evidence>
<dbReference type="Proteomes" id="UP000007797">
    <property type="component" value="Unassembled WGS sequence"/>
</dbReference>
<sequence>MPQRTFSPRTFMGDRGIVLDSYGRVFDERILAPKAWKPTNNPNSSYSNRQFVDENLFEEAGQEIQTIILQSFNLLDEADESIILDRYNKSKKSSRNTATSTSASSTSSISTSASSFVSASVTTIANFVQQQQAATATTTTVVVDREDLIPLSTIIENYVQQDISLIPFFSTQSPGIPEEPITPPTRTHNPITLNQQFCSTDSFQQGAEIGLLSISP</sequence>
<name>F4Q4D6_CACFS</name>
<dbReference type="AlphaFoldDB" id="F4Q4D6"/>
<dbReference type="GeneID" id="14869806"/>
<gene>
    <name evidence="2" type="ORF">DFA_07979</name>
</gene>
<reference evidence="3" key="1">
    <citation type="journal article" date="2011" name="Genome Res.">
        <title>Phylogeny-wide analysis of social amoeba genomes highlights ancient origins for complex intercellular communication.</title>
        <authorList>
            <person name="Heidel A.J."/>
            <person name="Lawal H.M."/>
            <person name="Felder M."/>
            <person name="Schilde C."/>
            <person name="Helps N.R."/>
            <person name="Tunggal B."/>
            <person name="Rivero F."/>
            <person name="John U."/>
            <person name="Schleicher M."/>
            <person name="Eichinger L."/>
            <person name="Platzer M."/>
            <person name="Noegel A.A."/>
            <person name="Schaap P."/>
            <person name="Gloeckner G."/>
        </authorList>
    </citation>
    <scope>NUCLEOTIDE SEQUENCE [LARGE SCALE GENOMIC DNA]</scope>
    <source>
        <strain evidence="3">SH3</strain>
    </source>
</reference>
<dbReference type="RefSeq" id="XP_004355482.1">
    <property type="nucleotide sequence ID" value="XM_004355429.1"/>
</dbReference>
<evidence type="ECO:0000313" key="2">
    <source>
        <dbReference type="EMBL" id="EGG16998.1"/>
    </source>
</evidence>
<feature type="region of interest" description="Disordered" evidence="1">
    <location>
        <begin position="89"/>
        <end position="108"/>
    </location>
</feature>
<protein>
    <submittedName>
        <fullName evidence="2">Uncharacterized protein</fullName>
    </submittedName>
</protein>
<evidence type="ECO:0000313" key="3">
    <source>
        <dbReference type="Proteomes" id="UP000007797"/>
    </source>
</evidence>
<organism evidence="2 3">
    <name type="scientific">Cavenderia fasciculata</name>
    <name type="common">Slime mold</name>
    <name type="synonym">Dictyostelium fasciculatum</name>
    <dbReference type="NCBI Taxonomy" id="261658"/>
    <lineage>
        <taxon>Eukaryota</taxon>
        <taxon>Amoebozoa</taxon>
        <taxon>Evosea</taxon>
        <taxon>Eumycetozoa</taxon>
        <taxon>Dictyostelia</taxon>
        <taxon>Acytosteliales</taxon>
        <taxon>Cavenderiaceae</taxon>
        <taxon>Cavenderia</taxon>
    </lineage>
</organism>
<accession>F4Q4D6</accession>
<dbReference type="KEGG" id="dfa:DFA_07979"/>
<dbReference type="OrthoDB" id="21344at2759"/>
<feature type="compositionally biased region" description="Low complexity" evidence="1">
    <location>
        <begin position="95"/>
        <end position="108"/>
    </location>
</feature>
<proteinExistence type="predicted"/>